<protein>
    <submittedName>
        <fullName evidence="3">Uncharacterized protein</fullName>
    </submittedName>
</protein>
<feature type="compositionally biased region" description="Basic and acidic residues" evidence="2">
    <location>
        <begin position="1374"/>
        <end position="1391"/>
    </location>
</feature>
<feature type="non-terminal residue" evidence="3">
    <location>
        <position position="1"/>
    </location>
</feature>
<evidence type="ECO:0000313" key="3">
    <source>
        <dbReference type="EMBL" id="CDJ69189.1"/>
    </source>
</evidence>
<feature type="coiled-coil region" evidence="1">
    <location>
        <begin position="1225"/>
        <end position="1252"/>
    </location>
</feature>
<feature type="coiled-coil region" evidence="1">
    <location>
        <begin position="642"/>
        <end position="674"/>
    </location>
</feature>
<dbReference type="EMBL" id="HG725676">
    <property type="protein sequence ID" value="CDJ69189.1"/>
    <property type="molecule type" value="Genomic_DNA"/>
</dbReference>
<sequence>VEKMLKSLQQQVESAELKGTLPLRSQQVTALLRCILAALQGPEQRQAAAAKLQQLEQQLKGLPGQQQQTLKAADASNREAEILRSCVAKAGPSVYDSLDAAIRTAKESKEASAEIQEATVEFAAKATSDLEGQRHFMLASVYDLQLKQEAKQMAGRFKSLLYLHRHVDLAERRKNEKSEAFKTLLAVSRQEVFELQEGHSSKVLEWQQNALVQRVKEDDRMLKELSGPLGRAFQETMAELLTAREDEISSMVNNLSGSVGSIVQQRCSKLTGNWSQSSYTRKALKELKELKQQQESQIKAKADQQMELLRTSLQAAHDAAVRHSRVLSERELAALTKLHKAFKKELPTHHAAAAAAAAAAADTQAEALGAARRCKGSSGKIVTEMFSACFANADSQDKSSPAQPPLSFDSDKIDAIRKEALEKLAAAFARREELHKQAEAQRLDHLEKHRQAVLKFITETSKLASDRARSAVSKVATLAEATAAAEASLGAPLVRHMGLSRAFEDLLQVQALPDSTRSKVLTLRQKQQATFQAVLDAHNKKLQLAHSTAVVGLKRTNNRYIEGLKQAMYKHREETEELARQALEKLAEIHKKDIEERTQLKTLLANSISEALVLTAEAEARTETCQKQLKLLEGYKSHQYDSAELKSRLDEAAAEEQSLVKRAQEEEESRLEDQKTAFEMLGAKEMELVELLHAHQLHVSDSSHMEIAAAELHEAEVHSATERITELLLQHAKTQSAAIFSIVTSGAPAVEADVADYCASWEKLQQYQGPMATEKSRFVNDLLHQLAVYQANADFEAGKTALDTKNGEELRAVEAELEELEALSKLAAEPANFSQAAAGSADGADEAAQAEDSGETDGKVRGSAEDPEASGAEKQLGEDSAAGPTSSGEAGENAAGAGEGQEGGEELQSGRDAVEEKRRQLELALAAGDIKGAQAHLVEIYKQRMRYAEEEADRERMLQDQRTQQLLQERRQRLLEKKARLEAERQQALEELEKAKQEKLDKLQQELQQDLVDFSIEFEVEPHELDKLARQLWTESHQRYQKQLRELEKRQAQDTESGYEAFLKEWESNHDGEVEAELQLRHVAWRAAARELEDHQLHEKHELEESWQTALEERKQMSEVWQQRFQQIRQEQAEAQRAIEEKQAAYKAQVGERIRAVEEQWAQKLRDLKDEEWTKLQQVQELAEAGIKERRMMIAAATEARMKASKGEGGEAGGPTGDTMHDRLLNELTADLRQLERALQAEKNRQQAKYQEKLLKRMQQRRRRILTDAAKEQKAMAQDALEHQAQLLTQQLHQQRFLFSRAKTKQVALKFSHQWLVQARQMLRARAEGAEEDEQKLHELSEREFMKRCNLMRKTLAKSMKQVESLVRGLMPDKSSRDTPRGDEGQTIRQDRQGQAARLAVCLQEVSTSATQLNVVQRKFLNSRT</sequence>
<accession>U6N380</accession>
<dbReference type="OrthoDB" id="347037at2759"/>
<dbReference type="GeneID" id="25476578"/>
<evidence type="ECO:0000256" key="2">
    <source>
        <dbReference type="SAM" id="MobiDB-lite"/>
    </source>
</evidence>
<evidence type="ECO:0000256" key="1">
    <source>
        <dbReference type="SAM" id="Coils"/>
    </source>
</evidence>
<feature type="compositionally biased region" description="Basic and acidic residues" evidence="2">
    <location>
        <begin position="908"/>
        <end position="917"/>
    </location>
</feature>
<feature type="compositionally biased region" description="Acidic residues" evidence="2">
    <location>
        <begin position="843"/>
        <end position="855"/>
    </location>
</feature>
<feature type="coiled-coil region" evidence="1">
    <location>
        <begin position="561"/>
        <end position="592"/>
    </location>
</feature>
<reference evidence="3" key="1">
    <citation type="submission" date="2013-10" db="EMBL/GenBank/DDBJ databases">
        <title>Genomic analysis of the causative agents of coccidiosis in chickens.</title>
        <authorList>
            <person name="Reid A.J."/>
            <person name="Blake D."/>
            <person name="Billington K."/>
            <person name="Browne H."/>
            <person name="Dunn M."/>
            <person name="Hung S."/>
            <person name="Kawahara F."/>
            <person name="Miranda-Saavedra D."/>
            <person name="Mourier T."/>
            <person name="Nagra H."/>
            <person name="Otto T.D."/>
            <person name="Rawlings N."/>
            <person name="Sanchez A."/>
            <person name="Sanders M."/>
            <person name="Subramaniam C."/>
            <person name="Tay Y."/>
            <person name="Dear P."/>
            <person name="Doerig C."/>
            <person name="Gruber A."/>
            <person name="Parkinson J."/>
            <person name="Shirley M."/>
            <person name="Wan K.L."/>
            <person name="Berriman M."/>
            <person name="Tomley F."/>
            <person name="Pain A."/>
        </authorList>
    </citation>
    <scope>NUCLEOTIDE SEQUENCE [LARGE SCALE GENOMIC DNA]</scope>
    <source>
        <strain evidence="3">Houghton</strain>
    </source>
</reference>
<proteinExistence type="predicted"/>
<keyword evidence="4" id="KW-1185">Reference proteome</keyword>
<evidence type="ECO:0000313" key="4">
    <source>
        <dbReference type="Proteomes" id="UP000030754"/>
    </source>
</evidence>
<name>U6N380_9EIME</name>
<feature type="region of interest" description="Disordered" evidence="2">
    <location>
        <begin position="1368"/>
        <end position="1391"/>
    </location>
</feature>
<organism evidence="3 4">
    <name type="scientific">Eimeria necatrix</name>
    <dbReference type="NCBI Taxonomy" id="51315"/>
    <lineage>
        <taxon>Eukaryota</taxon>
        <taxon>Sar</taxon>
        <taxon>Alveolata</taxon>
        <taxon>Apicomplexa</taxon>
        <taxon>Conoidasida</taxon>
        <taxon>Coccidia</taxon>
        <taxon>Eucoccidiorida</taxon>
        <taxon>Eimeriorina</taxon>
        <taxon>Eimeriidae</taxon>
        <taxon>Eimeria</taxon>
    </lineage>
</organism>
<dbReference type="VEuPathDB" id="ToxoDB:ENH_00064410"/>
<feature type="coiled-coil region" evidence="1">
    <location>
        <begin position="964"/>
        <end position="1057"/>
    </location>
</feature>
<dbReference type="Proteomes" id="UP000030754">
    <property type="component" value="Unassembled WGS sequence"/>
</dbReference>
<gene>
    <name evidence="3" type="ORF">ENH_00064410</name>
</gene>
<keyword evidence="1" id="KW-0175">Coiled coil</keyword>
<dbReference type="RefSeq" id="XP_013437656.1">
    <property type="nucleotide sequence ID" value="XM_013582202.1"/>
</dbReference>
<feature type="region of interest" description="Disordered" evidence="2">
    <location>
        <begin position="834"/>
        <end position="917"/>
    </location>
</feature>
<reference evidence="3" key="2">
    <citation type="submission" date="2013-10" db="EMBL/GenBank/DDBJ databases">
        <authorList>
            <person name="Aslett M."/>
        </authorList>
    </citation>
    <scope>NUCLEOTIDE SEQUENCE [LARGE SCALE GENOMIC DNA]</scope>
    <source>
        <strain evidence="3">Houghton</strain>
    </source>
</reference>